<dbReference type="InParanoid" id="A0A1Y2LZH2"/>
<keyword evidence="1" id="KW-0472">Membrane</keyword>
<keyword evidence="1" id="KW-1133">Transmembrane helix</keyword>
<dbReference type="GO" id="GO:0005739">
    <property type="term" value="C:mitochondrion"/>
    <property type="evidence" value="ECO:0007669"/>
    <property type="project" value="GOC"/>
</dbReference>
<organism evidence="2 3">
    <name type="scientific">Epicoccum nigrum</name>
    <name type="common">Soil fungus</name>
    <name type="synonym">Epicoccum purpurascens</name>
    <dbReference type="NCBI Taxonomy" id="105696"/>
    <lineage>
        <taxon>Eukaryota</taxon>
        <taxon>Fungi</taxon>
        <taxon>Dikarya</taxon>
        <taxon>Ascomycota</taxon>
        <taxon>Pezizomycotina</taxon>
        <taxon>Dothideomycetes</taxon>
        <taxon>Pleosporomycetidae</taxon>
        <taxon>Pleosporales</taxon>
        <taxon>Pleosporineae</taxon>
        <taxon>Didymellaceae</taxon>
        <taxon>Epicoccum</taxon>
    </lineage>
</organism>
<evidence type="ECO:0000256" key="1">
    <source>
        <dbReference type="SAM" id="Phobius"/>
    </source>
</evidence>
<accession>A0A1Y2LZH2</accession>
<evidence type="ECO:0000313" key="3">
    <source>
        <dbReference type="Proteomes" id="UP000193240"/>
    </source>
</evidence>
<keyword evidence="1" id="KW-0812">Transmembrane</keyword>
<gene>
    <name evidence="2" type="ORF">B5807_05789</name>
</gene>
<reference evidence="2 3" key="1">
    <citation type="journal article" date="2017" name="Genome Announc.">
        <title>Genome sequence of the saprophytic ascomycete Epicoccum nigrum ICMP 19927 strain isolated from New Zealand.</title>
        <authorList>
            <person name="Fokin M."/>
            <person name="Fleetwood D."/>
            <person name="Weir B.S."/>
            <person name="Villas-Boas S.G."/>
        </authorList>
    </citation>
    <scope>NUCLEOTIDE SEQUENCE [LARGE SCALE GENOMIC DNA]</scope>
    <source>
        <strain evidence="2 3">ICMP 19927</strain>
    </source>
</reference>
<evidence type="ECO:0000313" key="2">
    <source>
        <dbReference type="EMBL" id="OSS49290.1"/>
    </source>
</evidence>
<dbReference type="InterPro" id="IPR035195">
    <property type="entry name" value="Emr1"/>
</dbReference>
<protein>
    <submittedName>
        <fullName evidence="2">Uncharacterized protein</fullName>
    </submittedName>
</protein>
<keyword evidence="3" id="KW-1185">Reference proteome</keyword>
<dbReference type="AlphaFoldDB" id="A0A1Y2LZH2"/>
<sequence length="104" mass="11529">MSWGRHSMMTHGLPRPYATVCSSKSGGAPPHHPVNDCDFHCINMSANMPSNLPNLRRLFVEARTDAEESAYSRNAFYNLVIFMSSIAGFSLVAQRMMAHKATTP</sequence>
<dbReference type="STRING" id="105696.A0A1Y2LZH2"/>
<dbReference type="Pfam" id="PF17237">
    <property type="entry name" value="Emr1"/>
    <property type="match status" value="1"/>
</dbReference>
<dbReference type="EMBL" id="KZ107844">
    <property type="protein sequence ID" value="OSS49290.1"/>
    <property type="molecule type" value="Genomic_DNA"/>
</dbReference>
<dbReference type="Proteomes" id="UP000193240">
    <property type="component" value="Unassembled WGS sequence"/>
</dbReference>
<proteinExistence type="predicted"/>
<name>A0A1Y2LZH2_EPING</name>
<feature type="transmembrane region" description="Helical" evidence="1">
    <location>
        <begin position="75"/>
        <end position="93"/>
    </location>
</feature>
<dbReference type="GO" id="GO:0007008">
    <property type="term" value="P:outer mitochondrial membrane organization"/>
    <property type="evidence" value="ECO:0007669"/>
    <property type="project" value="InterPro"/>
</dbReference>